<evidence type="ECO:0000256" key="3">
    <source>
        <dbReference type="ARBA" id="ARBA00022801"/>
    </source>
</evidence>
<organism evidence="13 14">
    <name type="scientific">Halorientalis regularis</name>
    <dbReference type="NCBI Taxonomy" id="660518"/>
    <lineage>
        <taxon>Archaea</taxon>
        <taxon>Methanobacteriati</taxon>
        <taxon>Methanobacteriota</taxon>
        <taxon>Stenosarchaea group</taxon>
        <taxon>Halobacteria</taxon>
        <taxon>Halobacteriales</taxon>
        <taxon>Haloarculaceae</taxon>
        <taxon>Halorientalis</taxon>
    </lineage>
</organism>
<comment type="similarity">
    <text evidence="8">Belongs to the peptidase M48 family.</text>
</comment>
<dbReference type="InterPro" id="IPR027057">
    <property type="entry name" value="CAXX_Prtase_1"/>
</dbReference>
<dbReference type="GO" id="GO:0004222">
    <property type="term" value="F:metalloendopeptidase activity"/>
    <property type="evidence" value="ECO:0007669"/>
    <property type="project" value="InterPro"/>
</dbReference>
<dbReference type="InterPro" id="IPR032456">
    <property type="entry name" value="Peptidase_M48_N"/>
</dbReference>
<feature type="binding site" evidence="7">
    <location>
        <position position="277"/>
    </location>
    <ligand>
        <name>Zn(2+)</name>
        <dbReference type="ChEBI" id="CHEBI:29105"/>
        <note>catalytic</note>
    </ligand>
</feature>
<evidence type="ECO:0000256" key="2">
    <source>
        <dbReference type="ARBA" id="ARBA00022723"/>
    </source>
</evidence>
<keyword evidence="10" id="KW-1133">Transmembrane helix</keyword>
<name>A0A1G7T859_9EURY</name>
<keyword evidence="5 8" id="KW-0482">Metalloprotease</keyword>
<evidence type="ECO:0000256" key="8">
    <source>
        <dbReference type="RuleBase" id="RU003983"/>
    </source>
</evidence>
<dbReference type="Pfam" id="PF01435">
    <property type="entry name" value="Peptidase_M48"/>
    <property type="match status" value="1"/>
</dbReference>
<feature type="transmembrane region" description="Helical" evidence="10">
    <location>
        <begin position="71"/>
        <end position="91"/>
    </location>
</feature>
<evidence type="ECO:0000256" key="9">
    <source>
        <dbReference type="SAM" id="MobiDB-lite"/>
    </source>
</evidence>
<feature type="domain" description="Peptidase M48" evidence="11">
    <location>
        <begin position="209"/>
        <end position="410"/>
    </location>
</feature>
<feature type="transmembrane region" description="Helical" evidence="10">
    <location>
        <begin position="174"/>
        <end position="193"/>
    </location>
</feature>
<keyword evidence="10" id="KW-0812">Transmembrane</keyword>
<keyword evidence="1 8" id="KW-0645">Protease</keyword>
<feature type="compositionally biased region" description="Basic and acidic residues" evidence="9">
    <location>
        <begin position="408"/>
        <end position="420"/>
    </location>
</feature>
<evidence type="ECO:0000259" key="11">
    <source>
        <dbReference type="Pfam" id="PF01435"/>
    </source>
</evidence>
<dbReference type="InterPro" id="IPR001915">
    <property type="entry name" value="Peptidase_M48"/>
</dbReference>
<evidence type="ECO:0000313" key="14">
    <source>
        <dbReference type="Proteomes" id="UP000199076"/>
    </source>
</evidence>
<feature type="transmembrane region" description="Helical" evidence="10">
    <location>
        <begin position="290"/>
        <end position="316"/>
    </location>
</feature>
<comment type="cofactor">
    <cofactor evidence="7 8">
        <name>Zn(2+)</name>
        <dbReference type="ChEBI" id="CHEBI:29105"/>
    </cofactor>
    <text evidence="7 8">Binds 1 zinc ion per subunit.</text>
</comment>
<evidence type="ECO:0000259" key="12">
    <source>
        <dbReference type="Pfam" id="PF16491"/>
    </source>
</evidence>
<feature type="domain" description="CAAX prenyl protease 1 N-terminal" evidence="12">
    <location>
        <begin position="52"/>
        <end position="203"/>
    </location>
</feature>
<feature type="transmembrane region" description="Helical" evidence="10">
    <location>
        <begin position="147"/>
        <end position="168"/>
    </location>
</feature>
<dbReference type="AlphaFoldDB" id="A0A1G7T859"/>
<evidence type="ECO:0000256" key="7">
    <source>
        <dbReference type="PIRSR" id="PIRSR627057-2"/>
    </source>
</evidence>
<keyword evidence="4 7" id="KW-0862">Zinc</keyword>
<proteinExistence type="inferred from homology"/>
<evidence type="ECO:0000313" key="13">
    <source>
        <dbReference type="EMBL" id="SDG30790.1"/>
    </source>
</evidence>
<keyword evidence="14" id="KW-1185">Reference proteome</keyword>
<dbReference type="Gene3D" id="3.30.2010.10">
    <property type="entry name" value="Metalloproteases ('zincins'), catalytic domain"/>
    <property type="match status" value="1"/>
</dbReference>
<dbReference type="CDD" id="cd07343">
    <property type="entry name" value="M48A_Zmpste24p_like"/>
    <property type="match status" value="1"/>
</dbReference>
<dbReference type="GO" id="GO:0071586">
    <property type="term" value="P:CAAX-box protein processing"/>
    <property type="evidence" value="ECO:0007669"/>
    <property type="project" value="InterPro"/>
</dbReference>
<keyword evidence="2 7" id="KW-0479">Metal-binding</keyword>
<keyword evidence="10" id="KW-0472">Membrane</keyword>
<dbReference type="OrthoDB" id="28389at2157"/>
<dbReference type="Proteomes" id="UP000199076">
    <property type="component" value="Unassembled WGS sequence"/>
</dbReference>
<evidence type="ECO:0000256" key="1">
    <source>
        <dbReference type="ARBA" id="ARBA00022670"/>
    </source>
</evidence>
<evidence type="ECO:0000256" key="10">
    <source>
        <dbReference type="SAM" id="Phobius"/>
    </source>
</evidence>
<gene>
    <name evidence="13" type="ORF">SAMN05216218_12317</name>
</gene>
<feature type="region of interest" description="Disordered" evidence="9">
    <location>
        <begin position="408"/>
        <end position="432"/>
    </location>
</feature>
<dbReference type="Pfam" id="PF16491">
    <property type="entry name" value="Peptidase_M48_N"/>
    <property type="match status" value="1"/>
</dbReference>
<feature type="binding site" evidence="7">
    <location>
        <position position="281"/>
    </location>
    <ligand>
        <name>Zn(2+)</name>
        <dbReference type="ChEBI" id="CHEBI:29105"/>
        <note>catalytic</note>
    </ligand>
</feature>
<reference evidence="14" key="1">
    <citation type="submission" date="2016-10" db="EMBL/GenBank/DDBJ databases">
        <authorList>
            <person name="Varghese N."/>
            <person name="Submissions S."/>
        </authorList>
    </citation>
    <scope>NUCLEOTIDE SEQUENCE [LARGE SCALE GENOMIC DNA]</scope>
    <source>
        <strain evidence="14">IBRC-M 10760</strain>
    </source>
</reference>
<evidence type="ECO:0000256" key="4">
    <source>
        <dbReference type="ARBA" id="ARBA00022833"/>
    </source>
</evidence>
<feature type="active site" description="Proton donor" evidence="6">
    <location>
        <position position="358"/>
    </location>
</feature>
<dbReference type="GO" id="GO:0046872">
    <property type="term" value="F:metal ion binding"/>
    <property type="evidence" value="ECO:0007669"/>
    <property type="project" value="UniProtKB-KW"/>
</dbReference>
<feature type="binding site" evidence="7">
    <location>
        <position position="354"/>
    </location>
    <ligand>
        <name>Zn(2+)</name>
        <dbReference type="ChEBI" id="CHEBI:29105"/>
        <note>catalytic</note>
    </ligand>
</feature>
<dbReference type="STRING" id="660518.SAMN05216218_12317"/>
<protein>
    <submittedName>
        <fullName evidence="13">STE24 endopeptidase</fullName>
    </submittedName>
</protein>
<keyword evidence="3 8" id="KW-0378">Hydrolase</keyword>
<feature type="active site" evidence="6">
    <location>
        <position position="278"/>
    </location>
</feature>
<evidence type="ECO:0000256" key="5">
    <source>
        <dbReference type="ARBA" id="ARBA00023049"/>
    </source>
</evidence>
<dbReference type="RefSeq" id="WP_092695340.1">
    <property type="nucleotide sequence ID" value="NZ_FNBK01000023.1"/>
</dbReference>
<dbReference type="EMBL" id="FNBK01000023">
    <property type="protein sequence ID" value="SDG30790.1"/>
    <property type="molecule type" value="Genomic_DNA"/>
</dbReference>
<dbReference type="PANTHER" id="PTHR10120">
    <property type="entry name" value="CAAX PRENYL PROTEASE 1"/>
    <property type="match status" value="1"/>
</dbReference>
<accession>A0A1G7T859</accession>
<evidence type="ECO:0000256" key="6">
    <source>
        <dbReference type="PIRSR" id="PIRSR627057-1"/>
    </source>
</evidence>
<sequence>MLSLVAGVLFVALLAGTEAFFTLLSVLNLRHQERTVEAEREWVVEELGIDDPERALAYERVSTGVGTLQSWVTLGVLLLVLFSGVFGEVAATLTGLDSALLETAVFVGGVVLVARLVGVPFDLVKTFVVEEVYGFNERSLGLWLRDWLLQTVVSTALVVPLGVAVVWFVTTVPVWPAAAWALAVGTIIAFTVLKPRVIDPLFYDFEPLGDGDLKTAVDEVFDAAGYRTEQVYEMNASTRTGHSNAYFVGFGPAKRVVLYDTLVDGMDTAAIQSVLAHELAHWREGHIWKFVGFAALRLAVVFVALGALVASGVVYLPVAAPQTPYVGLFLGALVLAPLNRLTSPLENYVSLQYERDADAYAVEVTDGAAMARALSTLAADNLSVPFPHPWYETFHYDHPPIPERIRRVRDLADRSADGQSDRPPGSDPSTGD</sequence>